<evidence type="ECO:0000256" key="1">
    <source>
        <dbReference type="SAM" id="Phobius"/>
    </source>
</evidence>
<protein>
    <recommendedName>
        <fullName evidence="4">DUF3137 domain-containing protein</fullName>
    </recommendedName>
</protein>
<dbReference type="OrthoDB" id="4960523at2"/>
<name>A0A3S8U6H3_9RHOB</name>
<keyword evidence="1" id="KW-0812">Transmembrane</keyword>
<organism evidence="2 3">
    <name type="scientific">Tabrizicola piscis</name>
    <dbReference type="NCBI Taxonomy" id="2494374"/>
    <lineage>
        <taxon>Bacteria</taxon>
        <taxon>Pseudomonadati</taxon>
        <taxon>Pseudomonadota</taxon>
        <taxon>Alphaproteobacteria</taxon>
        <taxon>Rhodobacterales</taxon>
        <taxon>Paracoccaceae</taxon>
        <taxon>Tabrizicola</taxon>
    </lineage>
</organism>
<accession>A0A3S8U6H3</accession>
<gene>
    <name evidence="2" type="ORF">EI545_10710</name>
</gene>
<keyword evidence="1" id="KW-0472">Membrane</keyword>
<feature type="transmembrane region" description="Helical" evidence="1">
    <location>
        <begin position="62"/>
        <end position="82"/>
    </location>
</feature>
<dbReference type="EMBL" id="CP034328">
    <property type="protein sequence ID" value="AZL59272.1"/>
    <property type="molecule type" value="Genomic_DNA"/>
</dbReference>
<evidence type="ECO:0008006" key="4">
    <source>
        <dbReference type="Google" id="ProtNLM"/>
    </source>
</evidence>
<feature type="transmembrane region" description="Helical" evidence="1">
    <location>
        <begin position="31"/>
        <end position="56"/>
    </location>
</feature>
<proteinExistence type="predicted"/>
<reference evidence="2 3" key="1">
    <citation type="submission" date="2018-12" db="EMBL/GenBank/DDBJ databases">
        <title>Complete genome sequencing of Tabrizicola sp. K13M18.</title>
        <authorList>
            <person name="Bae J.-W."/>
        </authorList>
    </citation>
    <scope>NUCLEOTIDE SEQUENCE [LARGE SCALE GENOMIC DNA]</scope>
    <source>
        <strain evidence="2 3">K13M18</strain>
    </source>
</reference>
<keyword evidence="3" id="KW-1185">Reference proteome</keyword>
<dbReference type="Proteomes" id="UP000282002">
    <property type="component" value="Chromosome"/>
</dbReference>
<sequence length="309" mass="32882">MPEAAPLPDSSTEVARAVRALLPGLRRIGSLTAVLIAVLAVAAGVLGVWGISLLMAGTDAQIPILGAAVCGGLIYWAHLGMIRRQEGMVMPVLASTVGLTYSKDAKAFIAGLPQRLLPKRGIRSGEDYVYGILGTHTIRMAEVKVETGGKNSRTLFQGLVAQFPNQVAMPAFFIALEDKTRPGMFFGGDLSTEGLFHLRDVLTDGRRYGIWTSWSSVDEPPALAAVIDVLTHIETHVGPGAQLYAATSNGEETHIALTHGRNLFRVGGMFIDENDLFRDVRGALQDLTVPLTLAQTLISAEAAAVQKGA</sequence>
<evidence type="ECO:0000313" key="3">
    <source>
        <dbReference type="Proteomes" id="UP000282002"/>
    </source>
</evidence>
<keyword evidence="1" id="KW-1133">Transmembrane helix</keyword>
<dbReference type="AlphaFoldDB" id="A0A3S8U6H3"/>
<dbReference type="KEGG" id="taw:EI545_10710"/>
<evidence type="ECO:0000313" key="2">
    <source>
        <dbReference type="EMBL" id="AZL59272.1"/>
    </source>
</evidence>